<name>A0AA48K9X2_9BACT</name>
<dbReference type="PANTHER" id="PTHR36307">
    <property type="entry name" value="FLAGELLA BASAL BODY P-RING FORMATION PROTEIN FLGA"/>
    <property type="match status" value="1"/>
</dbReference>
<dbReference type="Proteomes" id="UP001238179">
    <property type="component" value="Chromosome"/>
</dbReference>
<organism evidence="3 4">
    <name type="scientific">Mesoterricola silvestris</name>
    <dbReference type="NCBI Taxonomy" id="2927979"/>
    <lineage>
        <taxon>Bacteria</taxon>
        <taxon>Pseudomonadati</taxon>
        <taxon>Acidobacteriota</taxon>
        <taxon>Holophagae</taxon>
        <taxon>Holophagales</taxon>
        <taxon>Holophagaceae</taxon>
        <taxon>Mesoterricola</taxon>
    </lineage>
</organism>
<dbReference type="InterPro" id="IPR039246">
    <property type="entry name" value="Flagellar_FlgA"/>
</dbReference>
<comment type="subcellular location">
    <subcellularLocation>
        <location evidence="1">Periplasm</location>
    </subcellularLocation>
</comment>
<dbReference type="KEGG" id="msil:METEAL_26940"/>
<evidence type="ECO:0000313" key="4">
    <source>
        <dbReference type="Proteomes" id="UP001238179"/>
    </source>
</evidence>
<sequence>MRFLAAFLLGAALLGAEPEVALPPGDQLHAQALAYAEAQVAGRDGTYTFRVLSTPILPRSPKGPLSFEPAHLSRPDLAGRFYVSFNAIGGGRTLGMVRVDMEGLWKGRLLRFRAPQTRRTVLDAGQLETFDFEGVPPAGALREVPEGSRLRGPVAQGKILVRTDVEAIPLINAGDPVRLALVDGALSVTVDALARSSGAAGDKVRLEMPTTRRMVQAVVTGPGEARVQWAGSK</sequence>
<evidence type="ECO:0000313" key="3">
    <source>
        <dbReference type="EMBL" id="BDU73520.1"/>
    </source>
</evidence>
<dbReference type="AlphaFoldDB" id="A0AA48K9X2"/>
<dbReference type="Gene3D" id="2.30.30.760">
    <property type="match status" value="1"/>
</dbReference>
<dbReference type="InterPro" id="IPR017585">
    <property type="entry name" value="SAF_FlgA"/>
</dbReference>
<comment type="similarity">
    <text evidence="1">Belongs to the FlgA family.</text>
</comment>
<dbReference type="GO" id="GO:0044780">
    <property type="term" value="P:bacterial-type flagellum assembly"/>
    <property type="evidence" value="ECO:0007669"/>
    <property type="project" value="InterPro"/>
</dbReference>
<comment type="function">
    <text evidence="1">Involved in the assembly process of the P-ring formation. It may associate with FlgF on the rod constituting a structure essential for the P-ring assembly or may act as a modulator protein for the P-ring assembly.</text>
</comment>
<proteinExistence type="inferred from homology"/>
<feature type="domain" description="Flagella basal body P-ring formation protein FlgA SAF" evidence="2">
    <location>
        <begin position="131"/>
        <end position="227"/>
    </location>
</feature>
<dbReference type="Pfam" id="PF13144">
    <property type="entry name" value="ChapFlgA"/>
    <property type="match status" value="1"/>
</dbReference>
<keyword evidence="1" id="KW-0574">Periplasm</keyword>
<dbReference type="EMBL" id="AP027080">
    <property type="protein sequence ID" value="BDU73520.1"/>
    <property type="molecule type" value="Genomic_DNA"/>
</dbReference>
<keyword evidence="4" id="KW-1185">Reference proteome</keyword>
<evidence type="ECO:0000256" key="1">
    <source>
        <dbReference type="RuleBase" id="RU362063"/>
    </source>
</evidence>
<keyword evidence="1" id="KW-1005">Bacterial flagellum biogenesis</keyword>
<reference evidence="4" key="1">
    <citation type="journal article" date="2023" name="Int. J. Syst. Evol. Microbiol.">
        <title>Mesoterricola silvestris gen. nov., sp. nov., Mesoterricola sediminis sp. nov., Geothrix oryzae sp. nov., Geothrix edaphica sp. nov., Geothrix rubra sp. nov., and Geothrix limicola sp. nov., six novel members of Acidobacteriota isolated from soils.</title>
        <authorList>
            <person name="Itoh H."/>
            <person name="Sugisawa Y."/>
            <person name="Mise K."/>
            <person name="Xu Z."/>
            <person name="Kuniyasu M."/>
            <person name="Ushijima N."/>
            <person name="Kawano K."/>
            <person name="Kobayashi E."/>
            <person name="Shiratori Y."/>
            <person name="Masuda Y."/>
            <person name="Senoo K."/>
        </authorList>
    </citation>
    <scope>NUCLEOTIDE SEQUENCE [LARGE SCALE GENOMIC DNA]</scope>
    <source>
        <strain evidence="4">W79</strain>
    </source>
</reference>
<dbReference type="GO" id="GO:0042597">
    <property type="term" value="C:periplasmic space"/>
    <property type="evidence" value="ECO:0007669"/>
    <property type="project" value="UniProtKB-SubCell"/>
</dbReference>
<dbReference type="RefSeq" id="WP_316412191.1">
    <property type="nucleotide sequence ID" value="NZ_AP027080.1"/>
</dbReference>
<accession>A0AA48K9X2</accession>
<evidence type="ECO:0000259" key="2">
    <source>
        <dbReference type="Pfam" id="PF13144"/>
    </source>
</evidence>
<dbReference type="NCBIfam" id="TIGR03170">
    <property type="entry name" value="flgA_cterm"/>
    <property type="match status" value="1"/>
</dbReference>
<protein>
    <recommendedName>
        <fullName evidence="1">Flagella basal body P-ring formation protein FlgA</fullName>
    </recommendedName>
</protein>
<dbReference type="PANTHER" id="PTHR36307:SF1">
    <property type="entry name" value="FLAGELLA BASAL BODY P-RING FORMATION PROTEIN FLGA"/>
    <property type="match status" value="1"/>
</dbReference>
<gene>
    <name evidence="3" type="ORF">METEAL_26940</name>
</gene>